<reference evidence="1 2" key="1">
    <citation type="journal article" date="2011" name="J. Bacteriol.">
        <title>Genome sequence of Brevibacillus laterosporus LMG 15441, a pathogen of invertebrates.</title>
        <authorList>
            <person name="Djukic M."/>
            <person name="Poehlein A."/>
            <person name="Thurmer A."/>
            <person name="Daniel R."/>
        </authorList>
    </citation>
    <scope>NUCLEOTIDE SEQUENCE [LARGE SCALE GENOMIC DNA]</scope>
    <source>
        <strain evidence="1 2">LMG 15441</strain>
    </source>
</reference>
<sequence length="236" mass="27127">MYVKQRYLWLLVPILACLFGLGVLLGQATDKLSVAQDRTNELHDKSRWNADQNQNNTNLKQLIDQLFVEKATPFGVKIQNQPFTGSYRGNHFQLTGALQGKKVKIERNNRGASLVIDNELRDLNVLPYALFTPSEHASILKDQISQLQPVALVSRDEAGLRGYSVSLQPEKVKDLLREWLGPSFPVENELVQIQQSTTINYQMWYDDERKQLKRMVVLLQLKNQKGDRSDQLIFNF</sequence>
<protein>
    <submittedName>
        <fullName evidence="1">Uncharacterized protein</fullName>
    </submittedName>
</protein>
<evidence type="ECO:0000313" key="1">
    <source>
        <dbReference type="EMBL" id="AIG26281.1"/>
    </source>
</evidence>
<dbReference type="AlphaFoldDB" id="A0A075R4A1"/>
<dbReference type="RefSeq" id="WP_003338604.1">
    <property type="nucleotide sequence ID" value="NZ_CP007806.1"/>
</dbReference>
<evidence type="ECO:0000313" key="2">
    <source>
        <dbReference type="Proteomes" id="UP000005850"/>
    </source>
</evidence>
<gene>
    <name evidence="1" type="ORF">BRLA_c019600</name>
</gene>
<organism evidence="1 2">
    <name type="scientific">Brevibacillus laterosporus LMG 15441</name>
    <dbReference type="NCBI Taxonomy" id="1042163"/>
    <lineage>
        <taxon>Bacteria</taxon>
        <taxon>Bacillati</taxon>
        <taxon>Bacillota</taxon>
        <taxon>Bacilli</taxon>
        <taxon>Bacillales</taxon>
        <taxon>Paenibacillaceae</taxon>
        <taxon>Brevibacillus</taxon>
    </lineage>
</organism>
<dbReference type="HOGENOM" id="CLU_1202942_0_0_9"/>
<proteinExistence type="predicted"/>
<dbReference type="eggNOG" id="ENOG502ZSX1">
    <property type="taxonomic scope" value="Bacteria"/>
</dbReference>
<keyword evidence="2" id="KW-1185">Reference proteome</keyword>
<name>A0A075R4A1_BRELA</name>
<dbReference type="EMBL" id="CP007806">
    <property type="protein sequence ID" value="AIG26281.1"/>
    <property type="molecule type" value="Genomic_DNA"/>
</dbReference>
<dbReference type="Proteomes" id="UP000005850">
    <property type="component" value="Chromosome"/>
</dbReference>
<dbReference type="STRING" id="1042163.BRLA_c019600"/>
<accession>A0A075R4A1</accession>
<dbReference type="KEGG" id="blr:BRLA_c019600"/>